<comment type="cofactor">
    <cofactor evidence="1">
        <name>heme</name>
        <dbReference type="ChEBI" id="CHEBI:30413"/>
    </cofactor>
</comment>
<sequence>MTVANRIDLMDLAPFTAGTDDVLFAHLRDEDPLHWNEEPDGPGFWSVTRYDDVKTVASDFEDFTVTEGTQIASRRAEGEGARSIHHVDPPEHTKLRGVVMPHIKPVKVNQLEGDVVAVVDQLLDAALEASKAGPIDFVSAVANELPLVMIGRLLGAPLEDCPNLLRWTNQMASEDPDYSEGPETAARARDEVFDYFRALENLRRECPKDDLVSVLTAAELDGVPLSRGYLDAYYLILMVAGNETTRNLLSGGVNVLAENPQWWDYMRANPAKIRIVVEEMVRWTSPVLCMRRTATRDIEMHGKTIKAGDKVVMWFCSANRDDRKFDNPNEFIGDRKPNQHLGFGWGAHACLGAQLAKMEAKAFFTRVIERGLAITVAEPPQRLQSNFFRGIKTLPVRVEVAS</sequence>
<keyword evidence="7 8" id="KW-0503">Monooxygenase</keyword>
<gene>
    <name evidence="9" type="ORF">GII30_07460</name>
</gene>
<evidence type="ECO:0000256" key="5">
    <source>
        <dbReference type="ARBA" id="ARBA00023002"/>
    </source>
</evidence>
<dbReference type="PRINTS" id="PR00359">
    <property type="entry name" value="BP450"/>
</dbReference>
<name>A0A857KVY2_9ACTN</name>
<keyword evidence="3 8" id="KW-0349">Heme</keyword>
<dbReference type="AlphaFoldDB" id="A0A857KVY2"/>
<evidence type="ECO:0000256" key="2">
    <source>
        <dbReference type="ARBA" id="ARBA00010617"/>
    </source>
</evidence>
<comment type="similarity">
    <text evidence="2 8">Belongs to the cytochrome P450 family.</text>
</comment>
<dbReference type="GO" id="GO:0020037">
    <property type="term" value="F:heme binding"/>
    <property type="evidence" value="ECO:0007669"/>
    <property type="project" value="InterPro"/>
</dbReference>
<evidence type="ECO:0000256" key="3">
    <source>
        <dbReference type="ARBA" id="ARBA00022617"/>
    </source>
</evidence>
<dbReference type="InterPro" id="IPR017972">
    <property type="entry name" value="Cyt_P450_CS"/>
</dbReference>
<evidence type="ECO:0000256" key="8">
    <source>
        <dbReference type="RuleBase" id="RU000461"/>
    </source>
</evidence>
<evidence type="ECO:0000313" key="9">
    <source>
        <dbReference type="EMBL" id="QHN39033.1"/>
    </source>
</evidence>
<dbReference type="InterPro" id="IPR002397">
    <property type="entry name" value="Cyt_P450_B"/>
</dbReference>
<dbReference type="Gene3D" id="1.10.630.10">
    <property type="entry name" value="Cytochrome P450"/>
    <property type="match status" value="1"/>
</dbReference>
<dbReference type="GO" id="GO:0006707">
    <property type="term" value="P:cholesterol catabolic process"/>
    <property type="evidence" value="ECO:0007669"/>
    <property type="project" value="TreeGrafter"/>
</dbReference>
<dbReference type="GO" id="GO:0008395">
    <property type="term" value="F:steroid hydroxylase activity"/>
    <property type="evidence" value="ECO:0007669"/>
    <property type="project" value="TreeGrafter"/>
</dbReference>
<dbReference type="PROSITE" id="PS00086">
    <property type="entry name" value="CYTOCHROME_P450"/>
    <property type="match status" value="1"/>
</dbReference>
<dbReference type="Pfam" id="PF00067">
    <property type="entry name" value="p450"/>
    <property type="match status" value="1"/>
</dbReference>
<dbReference type="PANTHER" id="PTHR46696:SF4">
    <property type="entry name" value="BIOTIN BIOSYNTHESIS CYTOCHROME P450"/>
    <property type="match status" value="1"/>
</dbReference>
<dbReference type="InterPro" id="IPR036396">
    <property type="entry name" value="Cyt_P450_sf"/>
</dbReference>
<keyword evidence="5 8" id="KW-0560">Oxidoreductase</keyword>
<keyword evidence="6 8" id="KW-0408">Iron</keyword>
<keyword evidence="4 8" id="KW-0479">Metal-binding</keyword>
<protein>
    <submittedName>
        <fullName evidence="9">Cytochrome P450</fullName>
    </submittedName>
</protein>
<dbReference type="PRINTS" id="PR00385">
    <property type="entry name" value="P450"/>
</dbReference>
<evidence type="ECO:0000256" key="7">
    <source>
        <dbReference type="ARBA" id="ARBA00023033"/>
    </source>
</evidence>
<dbReference type="GO" id="GO:0036199">
    <property type="term" value="F:cholest-4-en-3-one 26-monooxygenase activity"/>
    <property type="evidence" value="ECO:0007669"/>
    <property type="project" value="TreeGrafter"/>
</dbReference>
<dbReference type="PANTHER" id="PTHR46696">
    <property type="entry name" value="P450, PUTATIVE (EUROFUNG)-RELATED"/>
    <property type="match status" value="1"/>
</dbReference>
<reference evidence="9" key="1">
    <citation type="journal article" date="2021" name="Nat. Microbiol.">
        <title>Cocultivation of an ultrasmall environmental parasitic bacterium with lytic ability against bacteria associated with wastewater foams.</title>
        <authorList>
            <person name="Batinovic S."/>
            <person name="Rose J.J.A."/>
            <person name="Ratcliffe J."/>
            <person name="Seviour R.J."/>
            <person name="Petrovski S."/>
        </authorList>
    </citation>
    <scope>NUCLEOTIDE SEQUENCE</scope>
    <source>
        <strain evidence="9">CON44</strain>
    </source>
</reference>
<dbReference type="RefSeq" id="WP_005185789.1">
    <property type="nucleotide sequence ID" value="NZ_CP045804.1"/>
</dbReference>
<evidence type="ECO:0000256" key="4">
    <source>
        <dbReference type="ARBA" id="ARBA00022723"/>
    </source>
</evidence>
<dbReference type="CDD" id="cd11033">
    <property type="entry name" value="CYP142-like"/>
    <property type="match status" value="1"/>
</dbReference>
<dbReference type="SUPFAM" id="SSF48264">
    <property type="entry name" value="Cytochrome P450"/>
    <property type="match status" value="1"/>
</dbReference>
<evidence type="ECO:0000256" key="1">
    <source>
        <dbReference type="ARBA" id="ARBA00001971"/>
    </source>
</evidence>
<accession>A0A857KVY2</accession>
<dbReference type="InterPro" id="IPR001128">
    <property type="entry name" value="Cyt_P450"/>
</dbReference>
<proteinExistence type="inferred from homology"/>
<dbReference type="EMBL" id="CP045810">
    <property type="protein sequence ID" value="QHN39033.1"/>
    <property type="molecule type" value="Genomic_DNA"/>
</dbReference>
<dbReference type="GO" id="GO:0005506">
    <property type="term" value="F:iron ion binding"/>
    <property type="evidence" value="ECO:0007669"/>
    <property type="project" value="InterPro"/>
</dbReference>
<organism evidence="9">
    <name type="scientific">Gordonia amarae</name>
    <dbReference type="NCBI Taxonomy" id="36821"/>
    <lineage>
        <taxon>Bacteria</taxon>
        <taxon>Bacillati</taxon>
        <taxon>Actinomycetota</taxon>
        <taxon>Actinomycetes</taxon>
        <taxon>Mycobacteriales</taxon>
        <taxon>Gordoniaceae</taxon>
        <taxon>Gordonia</taxon>
    </lineage>
</organism>
<evidence type="ECO:0000256" key="6">
    <source>
        <dbReference type="ARBA" id="ARBA00023004"/>
    </source>
</evidence>
<dbReference type="FunFam" id="1.10.630.10:FF:000018">
    <property type="entry name" value="Cytochrome P450 monooxygenase"/>
    <property type="match status" value="1"/>
</dbReference>